<evidence type="ECO:0000313" key="2">
    <source>
        <dbReference type="Proteomes" id="UP000239724"/>
    </source>
</evidence>
<dbReference type="Proteomes" id="UP000239724">
    <property type="component" value="Unassembled WGS sequence"/>
</dbReference>
<sequence length="335" mass="37433">MLLEQVPRDARILEIGPSFNPIAPKSEGWNSVSIDHLTREDLVAKYIGHPGVDVGRIEPVDFVWTGGILSEAVPLEQHGSFDAFLASHVIEHTPDLVAFLDAAATLLKPDGVVILAIPDKRYCFDYFQPLTTTGQLLEAHTSHRSRHTARLAFDHFAYAVANGGTIAWGQHPSQGIHLVHGLQDANHLFRTWESNSDYTDIHAWRFVPSSFELLMLELARLGETDWRVERIMPTRGCEFFAWLCRGAVAHAAALSPQEVDAQRIALLKRSLLETQAQIEWLLAGEPELATQQPTAMQRVATSWRRRVNTPLRLLVRGLRRRSALAAILKTVKGKA</sequence>
<accession>A0A2S6NP56</accession>
<keyword evidence="2" id="KW-1185">Reference proteome</keyword>
<evidence type="ECO:0000313" key="1">
    <source>
        <dbReference type="EMBL" id="PPQ39799.1"/>
    </source>
</evidence>
<name>A0A2S6NP56_RHOGL</name>
<protein>
    <recommendedName>
        <fullName evidence="3">Methyltransferase type 11 domain-containing protein</fullName>
    </recommendedName>
</protein>
<evidence type="ECO:0008006" key="3">
    <source>
        <dbReference type="Google" id="ProtNLM"/>
    </source>
</evidence>
<dbReference type="Pfam" id="PF13489">
    <property type="entry name" value="Methyltransf_23"/>
    <property type="match status" value="1"/>
</dbReference>
<dbReference type="InterPro" id="IPR029063">
    <property type="entry name" value="SAM-dependent_MTases_sf"/>
</dbReference>
<gene>
    <name evidence="1" type="ORF">CCS01_00855</name>
</gene>
<dbReference type="AlphaFoldDB" id="A0A2S6NP56"/>
<dbReference type="SUPFAM" id="SSF53335">
    <property type="entry name" value="S-adenosyl-L-methionine-dependent methyltransferases"/>
    <property type="match status" value="1"/>
</dbReference>
<dbReference type="Gene3D" id="3.40.50.150">
    <property type="entry name" value="Vaccinia Virus protein VP39"/>
    <property type="match status" value="1"/>
</dbReference>
<dbReference type="CDD" id="cd02440">
    <property type="entry name" value="AdoMet_MTases"/>
    <property type="match status" value="1"/>
</dbReference>
<reference evidence="1 2" key="1">
    <citation type="journal article" date="2018" name="Arch. Microbiol.">
        <title>New insights into the metabolic potential of the phototrophic purple bacterium Rhodopila globiformis DSM 161(T) from its draft genome sequence and evidence for a vanadium-dependent nitrogenase.</title>
        <authorList>
            <person name="Imhoff J.F."/>
            <person name="Rahn T."/>
            <person name="Kunzel S."/>
            <person name="Neulinger S.C."/>
        </authorList>
    </citation>
    <scope>NUCLEOTIDE SEQUENCE [LARGE SCALE GENOMIC DNA]</scope>
    <source>
        <strain evidence="1 2">DSM 161</strain>
    </source>
</reference>
<proteinExistence type="predicted"/>
<organism evidence="1 2">
    <name type="scientific">Rhodopila globiformis</name>
    <name type="common">Rhodopseudomonas globiformis</name>
    <dbReference type="NCBI Taxonomy" id="1071"/>
    <lineage>
        <taxon>Bacteria</taxon>
        <taxon>Pseudomonadati</taxon>
        <taxon>Pseudomonadota</taxon>
        <taxon>Alphaproteobacteria</taxon>
        <taxon>Acetobacterales</taxon>
        <taxon>Acetobacteraceae</taxon>
        <taxon>Rhodopila</taxon>
    </lineage>
</organism>
<dbReference type="EMBL" id="NHRY01000030">
    <property type="protein sequence ID" value="PPQ39799.1"/>
    <property type="molecule type" value="Genomic_DNA"/>
</dbReference>
<comment type="caution">
    <text evidence="1">The sequence shown here is derived from an EMBL/GenBank/DDBJ whole genome shotgun (WGS) entry which is preliminary data.</text>
</comment>